<organism evidence="3 4">
    <name type="scientific">Acetobacterium woodii (strain ATCC 29683 / DSM 1030 / JCM 2381 / KCTC 1655 / WB1)</name>
    <dbReference type="NCBI Taxonomy" id="931626"/>
    <lineage>
        <taxon>Bacteria</taxon>
        <taxon>Bacillati</taxon>
        <taxon>Bacillota</taxon>
        <taxon>Clostridia</taxon>
        <taxon>Eubacteriales</taxon>
        <taxon>Eubacteriaceae</taxon>
        <taxon>Acetobacterium</taxon>
    </lineage>
</organism>
<dbReference type="AlphaFoldDB" id="H6LGJ4"/>
<dbReference type="InterPro" id="IPR006637">
    <property type="entry name" value="ChW"/>
</dbReference>
<dbReference type="Proteomes" id="UP000007177">
    <property type="component" value="Chromosome"/>
</dbReference>
<dbReference type="STRING" id="931626.Awo_c15400"/>
<gene>
    <name evidence="3" type="ordered locus">Awo_c15400</name>
</gene>
<dbReference type="InterPro" id="IPR000668">
    <property type="entry name" value="Peptidase_C1A_C"/>
</dbReference>
<dbReference type="RefSeq" id="WP_014355925.1">
    <property type="nucleotide sequence ID" value="NC_016894.1"/>
</dbReference>
<feature type="domain" description="Peptidase C1A papain C-terminal" evidence="2">
    <location>
        <begin position="95"/>
        <end position="299"/>
    </location>
</feature>
<comment type="similarity">
    <text evidence="1">Belongs to the peptidase C1 family.</text>
</comment>
<name>H6LGJ4_ACEWD</name>
<dbReference type="Pfam" id="PF07538">
    <property type="entry name" value="ChW"/>
    <property type="match status" value="3"/>
</dbReference>
<dbReference type="OrthoDB" id="3648721at2"/>
<protein>
    <recommendedName>
        <fullName evidence="2">Peptidase C1A papain C-terminal domain-containing protein</fullName>
    </recommendedName>
</protein>
<dbReference type="SMART" id="SM00728">
    <property type="entry name" value="ChW"/>
    <property type="match status" value="3"/>
</dbReference>
<dbReference type="CDD" id="cd02619">
    <property type="entry name" value="Peptidase_C1"/>
    <property type="match status" value="1"/>
</dbReference>
<dbReference type="KEGG" id="awo:Awo_c15400"/>
<evidence type="ECO:0000313" key="3">
    <source>
        <dbReference type="EMBL" id="AFA48322.1"/>
    </source>
</evidence>
<dbReference type="HOGENOM" id="CLU_428046_0_0_9"/>
<accession>H6LGJ4</accession>
<dbReference type="InterPro" id="IPR013128">
    <property type="entry name" value="Peptidase_C1A"/>
</dbReference>
<dbReference type="eggNOG" id="COG4870">
    <property type="taxonomic scope" value="Bacteria"/>
</dbReference>
<dbReference type="EMBL" id="CP002987">
    <property type="protein sequence ID" value="AFA48322.1"/>
    <property type="molecule type" value="Genomic_DNA"/>
</dbReference>
<reference evidence="3 4" key="2">
    <citation type="journal article" date="2012" name="PLoS ONE">
        <title>An ancient pathway combining carbon dioxide fixation with the generation and utilization of a sodium ion gradient for ATP synthesis.</title>
        <authorList>
            <person name="Poehlein A."/>
            <person name="Schmidt S."/>
            <person name="Kaster A.K."/>
            <person name="Goenrich M."/>
            <person name="Vollmers J."/>
            <person name="Thurmer A."/>
            <person name="Bertsch J."/>
            <person name="Schuchmann K."/>
            <person name="Voigt B."/>
            <person name="Hecker M."/>
            <person name="Daniel R."/>
            <person name="Thauer R.K."/>
            <person name="Gottschalk G."/>
            <person name="Muller V."/>
        </authorList>
    </citation>
    <scope>NUCLEOTIDE SEQUENCE [LARGE SCALE GENOMIC DNA]</scope>
    <source>
        <strain evidence="4">ATCC 29683 / DSM 1030 / JCM 2381 / KCTC 1655 / WB1</strain>
    </source>
</reference>
<keyword evidence="4" id="KW-1185">Reference proteome</keyword>
<dbReference type="GO" id="GO:0006508">
    <property type="term" value="P:proteolysis"/>
    <property type="evidence" value="ECO:0007669"/>
    <property type="project" value="InterPro"/>
</dbReference>
<sequence>MKRGFKKVAFLLGVSLIYLSVMSSGIWADELQNTIKPRTAPLNPAYVEYMTDLNNGTIDALTANDDFTGYIPAPLKRFESTESIQSFTIDQSSSFPAVYDLRETGRITSVKNQQPYWCGWAFSSLASLESYLKKDVTTDFSENNMIWNNGFDGEPNDGGNVDMAIAYLTRWSGPVSESDDPFGSAKKTGLLPGYHIQEVNYINSPTAIKQALMDGGALSMAMHSEGFSNDRYYYNPNAAFYYDGNAATDHDVAIVGWDDNFDRNKFVITPPGDGAWILKNSMGTGGGDGGYFYMSYYDTYAGNEVTAFHNAEATDNYSQIYQYDPLGATTAMGYDDNTNSVYGANIFTATAGENLTAISTYALSPKTTCEISIYTDVNAGQPTSGMLKATKTVTIPQAGYYTIKLDNPILLTEGQRFAVVIKYTTPGNTEPVPVEKSFPSYSSAASANAGESFLSVDDTNDWYDVSAEDDVNVCIKAFTNRQEPVVLPNILYRTHVQNLGWQSWKSNGGMSGTTGQSLRLEGIEIKIDSPDYDLGVAYKTHVQNFGWQEWKNDGVTSGTSGQSLRLEAIMIHLSGADANKFDVYYRVHAQNVGWMGWAKNGDKAGTAGFGYRLEGIEIQVVPQGEAAPGPVAGAFMEKR</sequence>
<proteinExistence type="inferred from homology"/>
<dbReference type="SUPFAM" id="SSF54001">
    <property type="entry name" value="Cysteine proteinases"/>
    <property type="match status" value="1"/>
</dbReference>
<dbReference type="SMART" id="SM00645">
    <property type="entry name" value="Pept_C1"/>
    <property type="match status" value="1"/>
</dbReference>
<evidence type="ECO:0000313" key="4">
    <source>
        <dbReference type="Proteomes" id="UP000007177"/>
    </source>
</evidence>
<dbReference type="InterPro" id="IPR040528">
    <property type="entry name" value="Lectin-like"/>
</dbReference>
<dbReference type="GO" id="GO:0008234">
    <property type="term" value="F:cysteine-type peptidase activity"/>
    <property type="evidence" value="ECO:0007669"/>
    <property type="project" value="InterPro"/>
</dbReference>
<dbReference type="Pfam" id="PF00112">
    <property type="entry name" value="Peptidase_C1"/>
    <property type="match status" value="1"/>
</dbReference>
<dbReference type="Gene3D" id="3.90.70.10">
    <property type="entry name" value="Cysteine proteinases"/>
    <property type="match status" value="1"/>
</dbReference>
<reference evidence="4" key="1">
    <citation type="submission" date="2011-07" db="EMBL/GenBank/DDBJ databases">
        <title>Complete genome sequence of Acetobacterium woodii.</title>
        <authorList>
            <person name="Poehlein A."/>
            <person name="Schmidt S."/>
            <person name="Kaster A.-K."/>
            <person name="Goenrich M."/>
            <person name="Vollmers J."/>
            <person name="Thuermer A."/>
            <person name="Gottschalk G."/>
            <person name="Thauer R.K."/>
            <person name="Daniel R."/>
            <person name="Mueller V."/>
        </authorList>
    </citation>
    <scope>NUCLEOTIDE SEQUENCE [LARGE SCALE GENOMIC DNA]</scope>
    <source>
        <strain evidence="4">ATCC 29683 / DSM 1030 / JCM 2381 / KCTC 1655 / WB1</strain>
    </source>
</reference>
<evidence type="ECO:0000256" key="1">
    <source>
        <dbReference type="ARBA" id="ARBA00008455"/>
    </source>
</evidence>
<dbReference type="InterPro" id="IPR038765">
    <property type="entry name" value="Papain-like_cys_pep_sf"/>
</dbReference>
<dbReference type="PANTHER" id="PTHR12411">
    <property type="entry name" value="CYSTEINE PROTEASE FAMILY C1-RELATED"/>
    <property type="match status" value="1"/>
</dbReference>
<dbReference type="Pfam" id="PF18560">
    <property type="entry name" value="Lectin_like"/>
    <property type="match status" value="1"/>
</dbReference>
<evidence type="ECO:0000259" key="2">
    <source>
        <dbReference type="SMART" id="SM00645"/>
    </source>
</evidence>